<comment type="caution">
    <text evidence="1">The sequence shown here is derived from an EMBL/GenBank/DDBJ whole genome shotgun (WGS) entry which is preliminary data.</text>
</comment>
<evidence type="ECO:0000313" key="2">
    <source>
        <dbReference type="Proteomes" id="UP001287445"/>
    </source>
</evidence>
<dbReference type="Proteomes" id="UP001287445">
    <property type="component" value="Unassembled WGS sequence"/>
</dbReference>
<dbReference type="AlphaFoldDB" id="A0AAJ2V8Q3"/>
<name>A0AAJ2V8Q3_DELAC</name>
<protein>
    <submittedName>
        <fullName evidence="1">NTPase KAP</fullName>
    </submittedName>
</protein>
<dbReference type="RefSeq" id="WP_319073547.1">
    <property type="nucleotide sequence ID" value="NZ_JAWWMZ010000003.1"/>
</dbReference>
<evidence type="ECO:0000313" key="1">
    <source>
        <dbReference type="EMBL" id="MDX4954075.1"/>
    </source>
</evidence>
<organism evidence="1 2">
    <name type="scientific">Delftia acidovorans</name>
    <name type="common">Pseudomonas acidovorans</name>
    <name type="synonym">Comamonas acidovorans</name>
    <dbReference type="NCBI Taxonomy" id="80866"/>
    <lineage>
        <taxon>Bacteria</taxon>
        <taxon>Pseudomonadati</taxon>
        <taxon>Pseudomonadota</taxon>
        <taxon>Betaproteobacteria</taxon>
        <taxon>Burkholderiales</taxon>
        <taxon>Comamonadaceae</taxon>
        <taxon>Delftia</taxon>
    </lineage>
</organism>
<reference evidence="1" key="1">
    <citation type="submission" date="2023-11" db="EMBL/GenBank/DDBJ databases">
        <title>Identification and selenium tolerance of Delftia acidovorans R3-25.</title>
        <authorList>
            <person name="Zhang S."/>
            <person name="Liu Y."/>
            <person name="Guo Y."/>
        </authorList>
    </citation>
    <scope>NUCLEOTIDE SEQUENCE</scope>
    <source>
        <strain evidence="1">R3-25</strain>
    </source>
</reference>
<dbReference type="EMBL" id="JAWWMZ010000003">
    <property type="protein sequence ID" value="MDX4954075.1"/>
    <property type="molecule type" value="Genomic_DNA"/>
</dbReference>
<proteinExistence type="predicted"/>
<sequence>MIALSGKWGTGKTHLWSEVKDVSDDEKIKKALYVSLFGLSSIDQVKRKLIESAIPGVESHGGVFDGIKSLFNAGVTAASQHYKAMAALKDLNVLLMAPVVLRDKLIVIDDIERKHAKLGIDEVLGFIDDYSKQFRVRFVLVLNDDQLSTDGDQAKLWATFREKVIDEEVRLSTSPEEAFSIALKLTPSKYAQALGQAITVCGLTNIRIVGKVMKTANQILISRDLDQAIQSRVVPSIVLFSAIHYRGIQDGPDFQFALNVGNPDWVDFGRDKNAEPTEQEKREERWRLLMQELGVYGCGEFEKVLVDFLESGLFDADRVQAIIDRFVPETQALQATQAARDFLKRAFWDHRVSDADLLAEASQFPACAEFLDPYVTTQLFDTLSELTDGQALGQAIVDAWIAAFEAGDHHDVEDDNPFNNPIHPDIKAALDAAKARAQASATVVDACIDIIDNSGWGTLQEVALKRATAADFDAAIRGMDIDTLRRFMRRMIEMRLKRATYDAHFGTATQHFVDACRAISNDPNSPRLAALIKKLFARTALAVELTPPPAAQAEPVLKAN</sequence>
<gene>
    <name evidence="1" type="ORF">SGN30_11700</name>
</gene>
<accession>A0AAJ2V8Q3</accession>